<dbReference type="Pfam" id="PF13514">
    <property type="entry name" value="AAA_27"/>
    <property type="match status" value="1"/>
</dbReference>
<dbReference type="EMBL" id="WMEY01000010">
    <property type="protein sequence ID" value="MYL65793.1"/>
    <property type="molecule type" value="Genomic_DNA"/>
</dbReference>
<name>A0A845F4A6_9BACL</name>
<dbReference type="PANTHER" id="PTHR41259">
    <property type="entry name" value="DOUBLE-STRAND BREAK REPAIR RAD50 ATPASE, PUTATIVE-RELATED"/>
    <property type="match status" value="1"/>
</dbReference>
<dbReference type="InterPro" id="IPR038734">
    <property type="entry name" value="YhaN_AAA"/>
</dbReference>
<dbReference type="SUPFAM" id="SSF52540">
    <property type="entry name" value="P-loop containing nucleoside triphosphate hydrolases"/>
    <property type="match status" value="1"/>
</dbReference>
<protein>
    <submittedName>
        <fullName evidence="4">AAA family ATPase</fullName>
    </submittedName>
</protein>
<keyword evidence="2" id="KW-0472">Membrane</keyword>
<dbReference type="PANTHER" id="PTHR41259:SF1">
    <property type="entry name" value="DOUBLE-STRAND BREAK REPAIR RAD50 ATPASE, PUTATIVE-RELATED"/>
    <property type="match status" value="1"/>
</dbReference>
<dbReference type="RefSeq" id="WP_160921435.1">
    <property type="nucleotide sequence ID" value="NZ_WMEY01000010.1"/>
</dbReference>
<keyword evidence="2" id="KW-1133">Transmembrane helix</keyword>
<dbReference type="AlphaFoldDB" id="A0A845F4A6"/>
<feature type="transmembrane region" description="Helical" evidence="2">
    <location>
        <begin position="460"/>
        <end position="477"/>
    </location>
</feature>
<evidence type="ECO:0000256" key="1">
    <source>
        <dbReference type="SAM" id="Coils"/>
    </source>
</evidence>
<feature type="coiled-coil region" evidence="1">
    <location>
        <begin position="334"/>
        <end position="361"/>
    </location>
</feature>
<comment type="caution">
    <text evidence="4">The sequence shown here is derived from an EMBL/GenBank/DDBJ whole genome shotgun (WGS) entry which is preliminary data.</text>
</comment>
<proteinExistence type="predicted"/>
<evidence type="ECO:0000259" key="3">
    <source>
        <dbReference type="Pfam" id="PF13514"/>
    </source>
</evidence>
<feature type="coiled-coil region" evidence="1">
    <location>
        <begin position="563"/>
        <end position="768"/>
    </location>
</feature>
<keyword evidence="1" id="KW-0175">Coiled coil</keyword>
<feature type="domain" description="YhaN AAA" evidence="3">
    <location>
        <begin position="1"/>
        <end position="203"/>
    </location>
</feature>
<feature type="transmembrane region" description="Helical" evidence="2">
    <location>
        <begin position="438"/>
        <end position="454"/>
    </location>
</feature>
<reference evidence="4 5" key="1">
    <citation type="submission" date="2019-11" db="EMBL/GenBank/DDBJ databases">
        <title>Genome sequences of 17 halophilic strains isolated from different environments.</title>
        <authorList>
            <person name="Furrow R.E."/>
        </authorList>
    </citation>
    <scope>NUCLEOTIDE SEQUENCE [LARGE SCALE GENOMIC DNA]</scope>
    <source>
        <strain evidence="4 5">22506_14_FS</strain>
    </source>
</reference>
<evidence type="ECO:0000313" key="5">
    <source>
        <dbReference type="Proteomes" id="UP000447833"/>
    </source>
</evidence>
<organism evidence="4 5">
    <name type="scientific">Guptibacillus hwajinpoensis</name>
    <dbReference type="NCBI Taxonomy" id="208199"/>
    <lineage>
        <taxon>Bacteria</taxon>
        <taxon>Bacillati</taxon>
        <taxon>Bacillota</taxon>
        <taxon>Bacilli</taxon>
        <taxon>Bacillales</taxon>
        <taxon>Guptibacillaceae</taxon>
        <taxon>Guptibacillus</taxon>
    </lineage>
</organism>
<feature type="coiled-coil region" evidence="1">
    <location>
        <begin position="493"/>
        <end position="527"/>
    </location>
</feature>
<gene>
    <name evidence="4" type="ORF">GLW07_20735</name>
</gene>
<evidence type="ECO:0000256" key="2">
    <source>
        <dbReference type="SAM" id="Phobius"/>
    </source>
</evidence>
<sequence length="928" mass="107953">MKLKGIEIYGFGKFENDRIEDISTELQLIFGENEAGKSTLIAFIEYVLFGFQARQENNYKMNQLPRFGGVLSVENNGEMFRIERTKDRTSEQVVIYYSNGSFGDSDDLKALLKGMNRTSFRQIFFCNLTTLNDYQYYDEEGWNQVLYEAGMSGGASLLAIEKNFEKWQGEIFKPGGRKPQLNEKLESYESLKKKTNEWEKKNESYNHLIEKVEKLETQVKGNAERLQLLQSEQRTLDYEKQIFPLLKQKQKLHHLLDTLPEFDPFPEEGLGRFDKWKEQSVLLSGELESLKKRKQGLQAEINPDHLLPDAKTFLQEVSSLNEEMILYRGRTEERRRHKQELLSLEKTLESELQELGETEEKVKPVKTSFSGRESLKQITEAYQQSNQKYQYVNEGFLTAKEDLEKEENEYKRIKERIASEKKHKKGERESFSTQKRPFEMMAVAIILLIVIGLAENWLLGFVAAAIVIGGAILMTYTTKASKGGLQDEALIREREWTRQAEQIKDQVDRLNRAYLKAAEKVDLWEAERYQLDKDLEEWRLRHSFPKNLPSTSLLDAFDRVVSIKKLQTDRHQKQKQIEDLDSHLALLEDRMKRLCDKVNLHYQTPENAIQRVLQKAEEQRESLKKVDMAKSKLKSLEEQYDEVSAKLNSCNEEIKGLMLLAKTEGEEAYRTKGKAHQEAKELNQQLATLSSQLGEDASVRFATVEELEDQRQQVEQEEASILEKQQTLYKQIASEQEKIRLLTEDGTYDELLLQRQQKEDEINAYARRWSVMKVASDLLTKAKARYQEERLPAVMKKAEEYFKTITDERYTAIYPPLEGEPFRVVHKSGRAYKPSELSRGTAEQLYLCIRLALASISAVEMPIFLDDIFVNFDEKRTNLAKAFIKKFSKEHQVVLLTCHTATTVGINDKMHVLERSSDVINKKDHLMR</sequence>
<dbReference type="Proteomes" id="UP000447833">
    <property type="component" value="Unassembled WGS sequence"/>
</dbReference>
<dbReference type="Gene3D" id="3.40.50.300">
    <property type="entry name" value="P-loop containing nucleotide triphosphate hydrolases"/>
    <property type="match status" value="2"/>
</dbReference>
<dbReference type="InterPro" id="IPR027417">
    <property type="entry name" value="P-loop_NTPase"/>
</dbReference>
<keyword evidence="2" id="KW-0812">Transmembrane</keyword>
<feature type="coiled-coil region" evidence="1">
    <location>
        <begin position="396"/>
        <end position="423"/>
    </location>
</feature>
<accession>A0A845F4A6</accession>
<feature type="coiled-coil region" evidence="1">
    <location>
        <begin position="181"/>
        <end position="232"/>
    </location>
</feature>
<evidence type="ECO:0000313" key="4">
    <source>
        <dbReference type="EMBL" id="MYL65793.1"/>
    </source>
</evidence>